<evidence type="ECO:0008006" key="5">
    <source>
        <dbReference type="Google" id="ProtNLM"/>
    </source>
</evidence>
<reference evidence="3" key="1">
    <citation type="journal article" date="2021" name="Nat. Commun.">
        <title>Genetic determinants of endophytism in the Arabidopsis root mycobiome.</title>
        <authorList>
            <person name="Mesny F."/>
            <person name="Miyauchi S."/>
            <person name="Thiergart T."/>
            <person name="Pickel B."/>
            <person name="Atanasova L."/>
            <person name="Karlsson M."/>
            <person name="Huettel B."/>
            <person name="Barry K.W."/>
            <person name="Haridas S."/>
            <person name="Chen C."/>
            <person name="Bauer D."/>
            <person name="Andreopoulos W."/>
            <person name="Pangilinan J."/>
            <person name="LaButti K."/>
            <person name="Riley R."/>
            <person name="Lipzen A."/>
            <person name="Clum A."/>
            <person name="Drula E."/>
            <person name="Henrissat B."/>
            <person name="Kohler A."/>
            <person name="Grigoriev I.V."/>
            <person name="Martin F.M."/>
            <person name="Hacquard S."/>
        </authorList>
    </citation>
    <scope>NUCLEOTIDE SEQUENCE</scope>
    <source>
        <strain evidence="3">MPI-CAGE-AT-0016</strain>
    </source>
</reference>
<feature type="signal peptide" evidence="2">
    <location>
        <begin position="1"/>
        <end position="24"/>
    </location>
</feature>
<sequence length="114" mass="12261">MYMQNPRASSLLSILLTIVLQYLAVVSHSGNRKLLPDVGDHISGTTTPFDRTPKKRPQEGLSRALLMGALTMGTTGRSTLQAGTAPLHKMAAAVGRHDERGPRKPWRWSGGTGG</sequence>
<evidence type="ECO:0000256" key="1">
    <source>
        <dbReference type="SAM" id="MobiDB-lite"/>
    </source>
</evidence>
<keyword evidence="2" id="KW-0732">Signal</keyword>
<accession>A0A8K0TSN6</accession>
<comment type="caution">
    <text evidence="3">The sequence shown here is derived from an EMBL/GenBank/DDBJ whole genome shotgun (WGS) entry which is preliminary data.</text>
</comment>
<protein>
    <recommendedName>
        <fullName evidence="5">Secreted protein</fullName>
    </recommendedName>
</protein>
<gene>
    <name evidence="3" type="ORF">B0T11DRAFT_12987</name>
</gene>
<name>A0A8K0TSN6_9PEZI</name>
<feature type="region of interest" description="Disordered" evidence="1">
    <location>
        <begin position="92"/>
        <end position="114"/>
    </location>
</feature>
<keyword evidence="4" id="KW-1185">Reference proteome</keyword>
<organism evidence="3 4">
    <name type="scientific">Plectosphaerella cucumerina</name>
    <dbReference type="NCBI Taxonomy" id="40658"/>
    <lineage>
        <taxon>Eukaryota</taxon>
        <taxon>Fungi</taxon>
        <taxon>Dikarya</taxon>
        <taxon>Ascomycota</taxon>
        <taxon>Pezizomycotina</taxon>
        <taxon>Sordariomycetes</taxon>
        <taxon>Hypocreomycetidae</taxon>
        <taxon>Glomerellales</taxon>
        <taxon>Plectosphaerellaceae</taxon>
        <taxon>Plectosphaerella</taxon>
    </lineage>
</organism>
<evidence type="ECO:0000313" key="3">
    <source>
        <dbReference type="EMBL" id="KAH7375764.1"/>
    </source>
</evidence>
<dbReference type="Proteomes" id="UP000813385">
    <property type="component" value="Unassembled WGS sequence"/>
</dbReference>
<feature type="chain" id="PRO_5035426471" description="Secreted protein" evidence="2">
    <location>
        <begin position="25"/>
        <end position="114"/>
    </location>
</feature>
<dbReference type="AlphaFoldDB" id="A0A8K0TSN6"/>
<feature type="region of interest" description="Disordered" evidence="1">
    <location>
        <begin position="37"/>
        <end position="58"/>
    </location>
</feature>
<evidence type="ECO:0000256" key="2">
    <source>
        <dbReference type="SAM" id="SignalP"/>
    </source>
</evidence>
<evidence type="ECO:0000313" key="4">
    <source>
        <dbReference type="Proteomes" id="UP000813385"/>
    </source>
</evidence>
<dbReference type="EMBL" id="JAGPXD010000001">
    <property type="protein sequence ID" value="KAH7375764.1"/>
    <property type="molecule type" value="Genomic_DNA"/>
</dbReference>
<proteinExistence type="predicted"/>